<dbReference type="SUPFAM" id="SSF51735">
    <property type="entry name" value="NAD(P)-binding Rossmann-fold domains"/>
    <property type="match status" value="1"/>
</dbReference>
<dbReference type="PANTHER" id="PTHR43975">
    <property type="entry name" value="ZGC:101858"/>
    <property type="match status" value="1"/>
</dbReference>
<dbReference type="PRINTS" id="PR01397">
    <property type="entry name" value="DHBDHDRGNASE"/>
</dbReference>
<proteinExistence type="predicted"/>
<dbReference type="GO" id="GO:0019290">
    <property type="term" value="P:siderophore biosynthetic process"/>
    <property type="evidence" value="ECO:0007669"/>
    <property type="project" value="InterPro"/>
</dbReference>
<dbReference type="EMBL" id="CADEBD010000299">
    <property type="protein sequence ID" value="CAB3235350.1"/>
    <property type="molecule type" value="Genomic_DNA"/>
</dbReference>
<dbReference type="InterPro" id="IPR003560">
    <property type="entry name" value="DHB_DH"/>
</dbReference>
<reference evidence="1 2" key="1">
    <citation type="submission" date="2020-04" db="EMBL/GenBank/DDBJ databases">
        <authorList>
            <person name="Wallbank WR R."/>
            <person name="Pardo Diaz C."/>
            <person name="Kozak K."/>
            <person name="Martin S."/>
            <person name="Jiggins C."/>
            <person name="Moest M."/>
            <person name="Warren A I."/>
            <person name="Byers J.R.P. K."/>
            <person name="Montejo-Kovacevich G."/>
            <person name="Yen C E."/>
        </authorList>
    </citation>
    <scope>NUCLEOTIDE SEQUENCE [LARGE SCALE GENOMIC DNA]</scope>
</reference>
<dbReference type="AlphaFoldDB" id="A0A8S0ZQC5"/>
<dbReference type="InterPro" id="IPR036291">
    <property type="entry name" value="NAD(P)-bd_dom_sf"/>
</dbReference>
<evidence type="ECO:0000313" key="1">
    <source>
        <dbReference type="EMBL" id="CAB3235350.1"/>
    </source>
</evidence>
<comment type="caution">
    <text evidence="1">The sequence shown here is derived from an EMBL/GenBank/DDBJ whole genome shotgun (WGS) entry which is preliminary data.</text>
</comment>
<name>A0A8S0ZQC5_ARCPL</name>
<dbReference type="InterPro" id="IPR002347">
    <property type="entry name" value="SDR_fam"/>
</dbReference>
<organism evidence="1 2">
    <name type="scientific">Arctia plantaginis</name>
    <name type="common">Wood tiger moth</name>
    <name type="synonym">Phalaena plantaginis</name>
    <dbReference type="NCBI Taxonomy" id="874455"/>
    <lineage>
        <taxon>Eukaryota</taxon>
        <taxon>Metazoa</taxon>
        <taxon>Ecdysozoa</taxon>
        <taxon>Arthropoda</taxon>
        <taxon>Hexapoda</taxon>
        <taxon>Insecta</taxon>
        <taxon>Pterygota</taxon>
        <taxon>Neoptera</taxon>
        <taxon>Endopterygota</taxon>
        <taxon>Lepidoptera</taxon>
        <taxon>Glossata</taxon>
        <taxon>Ditrysia</taxon>
        <taxon>Noctuoidea</taxon>
        <taxon>Erebidae</taxon>
        <taxon>Arctiinae</taxon>
        <taxon>Arctia</taxon>
    </lineage>
</organism>
<accession>A0A8S0ZQC5</accession>
<evidence type="ECO:0000313" key="2">
    <source>
        <dbReference type="Proteomes" id="UP000494256"/>
    </source>
</evidence>
<dbReference type="GO" id="GO:0008667">
    <property type="term" value="F:2,3-dihydro-2,3-dihydroxybenzoate dehydrogenase activity"/>
    <property type="evidence" value="ECO:0007669"/>
    <property type="project" value="InterPro"/>
</dbReference>
<dbReference type="Pfam" id="PF13561">
    <property type="entry name" value="adh_short_C2"/>
    <property type="match status" value="1"/>
</dbReference>
<dbReference type="PANTHER" id="PTHR43975:SF2">
    <property type="entry name" value="EG:BACR7A4.14 PROTEIN-RELATED"/>
    <property type="match status" value="1"/>
</dbReference>
<dbReference type="OrthoDB" id="7466984at2759"/>
<dbReference type="Proteomes" id="UP000494256">
    <property type="component" value="Unassembled WGS sequence"/>
</dbReference>
<dbReference type="Gene3D" id="3.40.50.720">
    <property type="entry name" value="NAD(P)-binding Rossmann-like Domain"/>
    <property type="match status" value="1"/>
</dbReference>
<gene>
    <name evidence="1" type="ORF">APLA_LOCUS6972</name>
</gene>
<protein>
    <submittedName>
        <fullName evidence="1">Uncharacterized protein</fullName>
    </submittedName>
</protein>
<sequence length="107" mass="11531">MAKAAMDQFTKLIALELAPHGVRVNTVSPGITVSKFVTRLTNFTEEEYANWLEKISLGIPMGEPCLGLDIAKMIVHLASDNSKLVTGTIVDVDGGYKFTMSGISVTD</sequence>